<evidence type="ECO:0000313" key="1">
    <source>
        <dbReference type="EMBL" id="CUH59571.1"/>
    </source>
</evidence>
<dbReference type="STRING" id="266809.PM03_04630"/>
<dbReference type="Gene3D" id="3.30.160.880">
    <property type="entry name" value="Cell division protein ZapA protomer, N-terminal domain"/>
    <property type="match status" value="1"/>
</dbReference>
<dbReference type="SUPFAM" id="SSF102829">
    <property type="entry name" value="Cell division protein ZapA-like"/>
    <property type="match status" value="1"/>
</dbReference>
<proteinExistence type="predicted"/>
<dbReference type="InterPro" id="IPR042233">
    <property type="entry name" value="Cell_div_ZapA_N"/>
</dbReference>
<protein>
    <submittedName>
        <fullName evidence="1">Cell division protein ZapA</fullName>
    </submittedName>
</protein>
<dbReference type="eggNOG" id="COG3027">
    <property type="taxonomic scope" value="Bacteria"/>
</dbReference>
<dbReference type="GO" id="GO:0051301">
    <property type="term" value="P:cell division"/>
    <property type="evidence" value="ECO:0007669"/>
    <property type="project" value="UniProtKB-KW"/>
</dbReference>
<organism evidence="1 2">
    <name type="scientific">Thalassobacter stenotrophicus</name>
    <dbReference type="NCBI Taxonomy" id="266809"/>
    <lineage>
        <taxon>Bacteria</taxon>
        <taxon>Pseudomonadati</taxon>
        <taxon>Pseudomonadota</taxon>
        <taxon>Alphaproteobacteria</taxon>
        <taxon>Rhodobacterales</taxon>
        <taxon>Roseobacteraceae</taxon>
        <taxon>Thalassobacter</taxon>
    </lineage>
</organism>
<dbReference type="InterPro" id="IPR007838">
    <property type="entry name" value="Cell_div_ZapA-like"/>
</dbReference>
<dbReference type="RefSeq" id="WP_058122739.1">
    <property type="nucleotide sequence ID" value="NZ_CP107618.1"/>
</dbReference>
<dbReference type="InterPro" id="IPR036192">
    <property type="entry name" value="Cell_div_ZapA-like_sf"/>
</dbReference>
<dbReference type="Pfam" id="PF05164">
    <property type="entry name" value="ZapA"/>
    <property type="match status" value="1"/>
</dbReference>
<reference evidence="1 2" key="1">
    <citation type="submission" date="2015-09" db="EMBL/GenBank/DDBJ databases">
        <authorList>
            <consortium name="Swine Surveillance"/>
        </authorList>
    </citation>
    <scope>NUCLEOTIDE SEQUENCE [LARGE SCALE GENOMIC DNA]</scope>
    <source>
        <strain evidence="1 2">CECT 5294</strain>
    </source>
</reference>
<name>A0A0P1EX27_9RHOB</name>
<gene>
    <name evidence="1" type="ORF">THS5294_00857</name>
</gene>
<dbReference type="AlphaFoldDB" id="A0A0P1EX27"/>
<keyword evidence="1" id="KW-0131">Cell cycle</keyword>
<dbReference type="EMBL" id="CYRX01000010">
    <property type="protein sequence ID" value="CUH59571.1"/>
    <property type="molecule type" value="Genomic_DNA"/>
</dbReference>
<accession>A0A0P1EX27</accession>
<dbReference type="Proteomes" id="UP000051298">
    <property type="component" value="Unassembled WGS sequence"/>
</dbReference>
<sequence>MPDVTINIGGRSFIVACQPGEEPYLQSASGLLDTEAQKLSAAGARLTQDRMLLMAGLMLADKSISLQEDVKKLEAELATQQGVIEELQARGATAAAPAPDTGLQQRLEDFAGRAEALAEKAEGVV</sequence>
<keyword evidence="1" id="KW-0132">Cell division</keyword>
<evidence type="ECO:0000313" key="2">
    <source>
        <dbReference type="Proteomes" id="UP000051298"/>
    </source>
</evidence>